<gene>
    <name evidence="2" type="ORF">SAMN05660284_00583</name>
</gene>
<dbReference type="STRING" id="83765.SAMN05660284_00583"/>
<dbReference type="Proteomes" id="UP000242869">
    <property type="component" value="Unassembled WGS sequence"/>
</dbReference>
<sequence>MKKQQGLSFFGFIIVAIFVAAAAVTFFKVVPVYNQYFSAKSTIARLAKESAGQTPAAIRESFSKNAQIGYIDDVKPQDLKVIQAGGVTRIVVEYEKVVPLVANISLLFDFRIDESSGKSVGN</sequence>
<evidence type="ECO:0000313" key="3">
    <source>
        <dbReference type="Proteomes" id="UP000242869"/>
    </source>
</evidence>
<evidence type="ECO:0000313" key="2">
    <source>
        <dbReference type="EMBL" id="SFN12290.1"/>
    </source>
</evidence>
<reference evidence="3" key="1">
    <citation type="submission" date="2016-10" db="EMBL/GenBank/DDBJ databases">
        <authorList>
            <person name="Varghese N."/>
            <person name="Submissions S."/>
        </authorList>
    </citation>
    <scope>NUCLEOTIDE SEQUENCE [LARGE SCALE GENOMIC DNA]</scope>
    <source>
        <strain evidence="3">DSM 6150</strain>
    </source>
</reference>
<protein>
    <recommendedName>
        <fullName evidence="4">DUF4845 domain-containing protein</fullName>
    </recommendedName>
</protein>
<feature type="transmembrane region" description="Helical" evidence="1">
    <location>
        <begin position="7"/>
        <end position="27"/>
    </location>
</feature>
<proteinExistence type="predicted"/>
<keyword evidence="1" id="KW-0472">Membrane</keyword>
<organism evidence="2 3">
    <name type="scientific">Formivibrio citricus</name>
    <dbReference type="NCBI Taxonomy" id="83765"/>
    <lineage>
        <taxon>Bacteria</taxon>
        <taxon>Pseudomonadati</taxon>
        <taxon>Pseudomonadota</taxon>
        <taxon>Betaproteobacteria</taxon>
        <taxon>Neisseriales</taxon>
        <taxon>Chitinibacteraceae</taxon>
        <taxon>Formivibrio</taxon>
    </lineage>
</organism>
<dbReference type="InterPro" id="IPR032314">
    <property type="entry name" value="DUF4845"/>
</dbReference>
<evidence type="ECO:0000256" key="1">
    <source>
        <dbReference type="SAM" id="Phobius"/>
    </source>
</evidence>
<keyword evidence="1" id="KW-0812">Transmembrane</keyword>
<keyword evidence="3" id="KW-1185">Reference proteome</keyword>
<dbReference type="AlphaFoldDB" id="A0A1I4WGC5"/>
<accession>A0A1I4WGC5</accession>
<dbReference type="EMBL" id="FOVE01000003">
    <property type="protein sequence ID" value="SFN12290.1"/>
    <property type="molecule type" value="Genomic_DNA"/>
</dbReference>
<dbReference type="OrthoDB" id="9133279at2"/>
<evidence type="ECO:0008006" key="4">
    <source>
        <dbReference type="Google" id="ProtNLM"/>
    </source>
</evidence>
<name>A0A1I4WGC5_9NEIS</name>
<dbReference type="Pfam" id="PF16137">
    <property type="entry name" value="DUF4845"/>
    <property type="match status" value="1"/>
</dbReference>
<keyword evidence="1" id="KW-1133">Transmembrane helix</keyword>
<dbReference type="RefSeq" id="WP_091191179.1">
    <property type="nucleotide sequence ID" value="NZ_FOVE01000003.1"/>
</dbReference>